<evidence type="ECO:0000256" key="4">
    <source>
        <dbReference type="ARBA" id="ARBA00023157"/>
    </source>
</evidence>
<dbReference type="Pfam" id="PF01437">
    <property type="entry name" value="PSI"/>
    <property type="match status" value="1"/>
</dbReference>
<dbReference type="Pfam" id="PF01403">
    <property type="entry name" value="Sema"/>
    <property type="match status" value="1"/>
</dbReference>
<evidence type="ECO:0000313" key="10">
    <source>
        <dbReference type="Proteomes" id="UP000694523"/>
    </source>
</evidence>
<dbReference type="InterPro" id="IPR036352">
    <property type="entry name" value="Semap_dom_sf"/>
</dbReference>
<feature type="domain" description="Ig-like" evidence="7">
    <location>
        <begin position="284"/>
        <end position="363"/>
    </location>
</feature>
<dbReference type="SUPFAM" id="SSF103575">
    <property type="entry name" value="Plexin repeat"/>
    <property type="match status" value="1"/>
</dbReference>
<evidence type="ECO:0000256" key="5">
    <source>
        <dbReference type="ARBA" id="ARBA00023180"/>
    </source>
</evidence>
<dbReference type="InterPro" id="IPR015943">
    <property type="entry name" value="WD40/YVTN_repeat-like_dom_sf"/>
</dbReference>
<dbReference type="GO" id="GO:0005615">
    <property type="term" value="C:extracellular space"/>
    <property type="evidence" value="ECO:0007669"/>
    <property type="project" value="TreeGrafter"/>
</dbReference>
<dbReference type="Gene3D" id="2.130.10.10">
    <property type="entry name" value="YVTN repeat-like/Quinoprotein amine dehydrogenase"/>
    <property type="match status" value="2"/>
</dbReference>
<dbReference type="InterPro" id="IPR013783">
    <property type="entry name" value="Ig-like_fold"/>
</dbReference>
<evidence type="ECO:0008006" key="11">
    <source>
        <dbReference type="Google" id="ProtNLM"/>
    </source>
</evidence>
<dbReference type="PANTHER" id="PTHR11036">
    <property type="entry name" value="SEMAPHORIN"/>
    <property type="match status" value="1"/>
</dbReference>
<dbReference type="InterPro" id="IPR003599">
    <property type="entry name" value="Ig_sub"/>
</dbReference>
<dbReference type="GO" id="GO:0030335">
    <property type="term" value="P:positive regulation of cell migration"/>
    <property type="evidence" value="ECO:0007669"/>
    <property type="project" value="TreeGrafter"/>
</dbReference>
<dbReference type="GO" id="GO:0045499">
    <property type="term" value="F:chemorepellent activity"/>
    <property type="evidence" value="ECO:0007669"/>
    <property type="project" value="TreeGrafter"/>
</dbReference>
<name>A0A8C6UB01_9GOBI</name>
<dbReference type="InterPro" id="IPR027231">
    <property type="entry name" value="Semaphorin"/>
</dbReference>
<evidence type="ECO:0000259" key="8">
    <source>
        <dbReference type="PROSITE" id="PS51004"/>
    </source>
</evidence>
<dbReference type="PANTHER" id="PTHR11036:SF144">
    <property type="entry name" value="SEMAPHORIN-7A-LIKE"/>
    <property type="match status" value="1"/>
</dbReference>
<comment type="caution">
    <text evidence="6">Lacks conserved residue(s) required for the propagation of feature annotation.</text>
</comment>
<dbReference type="GO" id="GO:0071526">
    <property type="term" value="P:semaphorin-plexin signaling pathway"/>
    <property type="evidence" value="ECO:0007669"/>
    <property type="project" value="TreeGrafter"/>
</dbReference>
<evidence type="ECO:0000256" key="6">
    <source>
        <dbReference type="PROSITE-ProRule" id="PRU00352"/>
    </source>
</evidence>
<dbReference type="GO" id="GO:0001755">
    <property type="term" value="P:neural crest cell migration"/>
    <property type="evidence" value="ECO:0007669"/>
    <property type="project" value="TreeGrafter"/>
</dbReference>
<dbReference type="GO" id="GO:0030215">
    <property type="term" value="F:semaphorin receptor binding"/>
    <property type="evidence" value="ECO:0007669"/>
    <property type="project" value="InterPro"/>
</dbReference>
<evidence type="ECO:0000256" key="1">
    <source>
        <dbReference type="ARBA" id="ARBA00004370"/>
    </source>
</evidence>
<dbReference type="GO" id="GO:0005886">
    <property type="term" value="C:plasma membrane"/>
    <property type="evidence" value="ECO:0007669"/>
    <property type="project" value="TreeGrafter"/>
</dbReference>
<evidence type="ECO:0000256" key="2">
    <source>
        <dbReference type="ARBA" id="ARBA00009492"/>
    </source>
</evidence>
<keyword evidence="10" id="KW-1185">Reference proteome</keyword>
<dbReference type="InterPro" id="IPR007110">
    <property type="entry name" value="Ig-like_dom"/>
</dbReference>
<dbReference type="SUPFAM" id="SSF48726">
    <property type="entry name" value="Immunoglobulin"/>
    <property type="match status" value="1"/>
</dbReference>
<reference evidence="9" key="1">
    <citation type="submission" date="2025-08" db="UniProtKB">
        <authorList>
            <consortium name="Ensembl"/>
        </authorList>
    </citation>
    <scope>IDENTIFICATION</scope>
</reference>
<keyword evidence="5" id="KW-0325">Glycoprotein</keyword>
<keyword evidence="4" id="KW-1015">Disulfide bond</keyword>
<sequence length="412" mass="47390">MSMFSFSEQYYIKLVVSKQDRKNDALQDKIYGFYNEKNTDTDMYSVMWRPYVTQICMTDTGGPKNNMQSTWTSQLNARLFCGNMEQKQHFSELLDIATVEAGHWQDTRVYGLFQNECTKLGFETLKQIKASREMQKSIQPGNSLGPILISYHHYSHITVHNFQDKRDNNHTILFLSLSDGAVHKVKLKRSGSEANPFIIAEYKPFNHRAHIVSMSLNPSTKKLYVTSKTEVAQIDVANCERYGDVCEECVLAGDPYCGWNEDHCNMANCSISMSNKSPIKGISPVIKQEFYNMKDQIFVPRGSRFFFECPVSSLHAQYGWYHDHRTMTCLLLISSMQPEQEGIYSCESEEQGYRRVLAQYQLRVEDSAEGYTPGLVLWVCLMAALLVQMLWVCVPTPTIFWLSLRPLQPNSH</sequence>
<dbReference type="GO" id="GO:0000122">
    <property type="term" value="P:negative regulation of transcription by RNA polymerase II"/>
    <property type="evidence" value="ECO:0007669"/>
    <property type="project" value="TreeGrafter"/>
</dbReference>
<dbReference type="GO" id="GO:0043931">
    <property type="term" value="P:ossification involved in bone maturation"/>
    <property type="evidence" value="ECO:0007669"/>
    <property type="project" value="TreeGrafter"/>
</dbReference>
<dbReference type="Proteomes" id="UP000694523">
    <property type="component" value="Unplaced"/>
</dbReference>
<dbReference type="InterPro" id="IPR002165">
    <property type="entry name" value="Plexin_repeat"/>
</dbReference>
<proteinExistence type="inferred from homology"/>
<dbReference type="AlphaFoldDB" id="A0A8C6UB01"/>
<dbReference type="PROSITE" id="PS51004">
    <property type="entry name" value="SEMA"/>
    <property type="match status" value="1"/>
</dbReference>
<evidence type="ECO:0000313" key="9">
    <source>
        <dbReference type="Ensembl" id="ENSNMLP00000031342.1"/>
    </source>
</evidence>
<dbReference type="FunFam" id="2.60.40.10:FF:001170">
    <property type="entry name" value="Sema domain, immunoglobulin domain (Ig), short basic domain, secreted, (Semaphorin) 3F"/>
    <property type="match status" value="1"/>
</dbReference>
<dbReference type="PROSITE" id="PS50835">
    <property type="entry name" value="IG_LIKE"/>
    <property type="match status" value="1"/>
</dbReference>
<dbReference type="InterPro" id="IPR036179">
    <property type="entry name" value="Ig-like_dom_sf"/>
</dbReference>
<dbReference type="Ensembl" id="ENSNMLT00000034939.1">
    <property type="protein sequence ID" value="ENSNMLP00000031342.1"/>
    <property type="gene ID" value="ENSNMLG00000019713.1"/>
</dbReference>
<organism evidence="9 10">
    <name type="scientific">Neogobius melanostomus</name>
    <name type="common">round goby</name>
    <dbReference type="NCBI Taxonomy" id="47308"/>
    <lineage>
        <taxon>Eukaryota</taxon>
        <taxon>Metazoa</taxon>
        <taxon>Chordata</taxon>
        <taxon>Craniata</taxon>
        <taxon>Vertebrata</taxon>
        <taxon>Euteleostomi</taxon>
        <taxon>Actinopterygii</taxon>
        <taxon>Neopterygii</taxon>
        <taxon>Teleostei</taxon>
        <taxon>Neoteleostei</taxon>
        <taxon>Acanthomorphata</taxon>
        <taxon>Gobiaria</taxon>
        <taxon>Gobiiformes</taxon>
        <taxon>Gobioidei</taxon>
        <taxon>Gobiidae</taxon>
        <taxon>Benthophilinae</taxon>
        <taxon>Neogobiini</taxon>
        <taxon>Neogobius</taxon>
    </lineage>
</organism>
<evidence type="ECO:0000256" key="3">
    <source>
        <dbReference type="ARBA" id="ARBA00023136"/>
    </source>
</evidence>
<dbReference type="SUPFAM" id="SSF101912">
    <property type="entry name" value="Sema domain"/>
    <property type="match status" value="1"/>
</dbReference>
<accession>A0A8C6UB01</accession>
<protein>
    <recommendedName>
        <fullName evidence="11">Sema domain-containing protein</fullName>
    </recommendedName>
</protein>
<dbReference type="SMART" id="SM00409">
    <property type="entry name" value="IG"/>
    <property type="match status" value="1"/>
</dbReference>
<dbReference type="GO" id="GO:0007411">
    <property type="term" value="P:axon guidance"/>
    <property type="evidence" value="ECO:0007669"/>
    <property type="project" value="TreeGrafter"/>
</dbReference>
<reference evidence="9" key="2">
    <citation type="submission" date="2025-09" db="UniProtKB">
        <authorList>
            <consortium name="Ensembl"/>
        </authorList>
    </citation>
    <scope>IDENTIFICATION</scope>
</reference>
<dbReference type="Gene3D" id="2.60.40.10">
    <property type="entry name" value="Immunoglobulins"/>
    <property type="match status" value="1"/>
</dbReference>
<comment type="subcellular location">
    <subcellularLocation>
        <location evidence="1">Membrane</location>
    </subcellularLocation>
</comment>
<evidence type="ECO:0000259" key="7">
    <source>
        <dbReference type="PROSITE" id="PS50835"/>
    </source>
</evidence>
<dbReference type="InterPro" id="IPR001627">
    <property type="entry name" value="Semap_dom"/>
</dbReference>
<feature type="domain" description="Sema" evidence="8">
    <location>
        <begin position="1"/>
        <end position="236"/>
    </location>
</feature>
<comment type="similarity">
    <text evidence="2">Belongs to the semaphorin family.</text>
</comment>
<dbReference type="Gene3D" id="3.30.1680.10">
    <property type="entry name" value="ligand-binding face of the semaphorins, domain 2"/>
    <property type="match status" value="1"/>
</dbReference>
<keyword evidence="3" id="KW-0472">Membrane</keyword>